<dbReference type="GO" id="GO:0070042">
    <property type="term" value="F:rRNA (uridine-N3-)-methyltransferase activity"/>
    <property type="evidence" value="ECO:0007669"/>
    <property type="project" value="TreeGrafter"/>
</dbReference>
<dbReference type="GO" id="GO:0005737">
    <property type="term" value="C:cytoplasm"/>
    <property type="evidence" value="ECO:0007669"/>
    <property type="project" value="UniProtKB-SubCell"/>
</dbReference>
<dbReference type="OrthoDB" id="9815641at2"/>
<evidence type="ECO:0000313" key="14">
    <source>
        <dbReference type="Proteomes" id="UP000005496"/>
    </source>
</evidence>
<gene>
    <name evidence="13" type="ORF">Dthio_PD2057</name>
</gene>
<dbReference type="InterPro" id="IPR006700">
    <property type="entry name" value="RsmE"/>
</dbReference>
<comment type="subcellular location">
    <subcellularLocation>
        <location evidence="1 10">Cytoplasm</location>
    </subcellularLocation>
</comment>
<dbReference type="GO" id="GO:0070475">
    <property type="term" value="P:rRNA base methylation"/>
    <property type="evidence" value="ECO:0007669"/>
    <property type="project" value="TreeGrafter"/>
</dbReference>
<dbReference type="PIRSF" id="PIRSF015601">
    <property type="entry name" value="MTase_slr0722"/>
    <property type="match status" value="1"/>
</dbReference>
<evidence type="ECO:0000256" key="2">
    <source>
        <dbReference type="ARBA" id="ARBA00005528"/>
    </source>
</evidence>
<evidence type="ECO:0000259" key="12">
    <source>
        <dbReference type="Pfam" id="PF20260"/>
    </source>
</evidence>
<dbReference type="Pfam" id="PF20260">
    <property type="entry name" value="PUA_4"/>
    <property type="match status" value="1"/>
</dbReference>
<evidence type="ECO:0000256" key="9">
    <source>
        <dbReference type="ARBA" id="ARBA00047944"/>
    </source>
</evidence>
<comment type="catalytic activity">
    <reaction evidence="9 10">
        <text>uridine(1498) in 16S rRNA + S-adenosyl-L-methionine = N(3)-methyluridine(1498) in 16S rRNA + S-adenosyl-L-homocysteine + H(+)</text>
        <dbReference type="Rhea" id="RHEA:42920"/>
        <dbReference type="Rhea" id="RHEA-COMP:10283"/>
        <dbReference type="Rhea" id="RHEA-COMP:10284"/>
        <dbReference type="ChEBI" id="CHEBI:15378"/>
        <dbReference type="ChEBI" id="CHEBI:57856"/>
        <dbReference type="ChEBI" id="CHEBI:59789"/>
        <dbReference type="ChEBI" id="CHEBI:65315"/>
        <dbReference type="ChEBI" id="CHEBI:74502"/>
        <dbReference type="EC" id="2.1.1.193"/>
    </reaction>
</comment>
<keyword evidence="6 10" id="KW-0808">Transferase</keyword>
<feature type="domain" description="Ribosomal RNA small subunit methyltransferase E methyltransferase" evidence="11">
    <location>
        <begin position="72"/>
        <end position="229"/>
    </location>
</feature>
<evidence type="ECO:0000256" key="6">
    <source>
        <dbReference type="ARBA" id="ARBA00022679"/>
    </source>
</evidence>
<dbReference type="Proteomes" id="UP000005496">
    <property type="component" value="Unassembled WGS sequence"/>
</dbReference>
<dbReference type="InterPro" id="IPR029026">
    <property type="entry name" value="tRNA_m1G_MTases_N"/>
</dbReference>
<evidence type="ECO:0000313" key="13">
    <source>
        <dbReference type="EMBL" id="EFI34685.1"/>
    </source>
</evidence>
<dbReference type="InterPro" id="IPR029028">
    <property type="entry name" value="Alpha/beta_knot_MTases"/>
</dbReference>
<dbReference type="EMBL" id="ACJN02000002">
    <property type="protein sequence ID" value="EFI34685.1"/>
    <property type="molecule type" value="Genomic_DNA"/>
</dbReference>
<dbReference type="NCBIfam" id="TIGR00046">
    <property type="entry name" value="RsmE family RNA methyltransferase"/>
    <property type="match status" value="1"/>
</dbReference>
<dbReference type="AlphaFoldDB" id="D6SPK9"/>
<dbReference type="Gene3D" id="3.40.1280.10">
    <property type="match status" value="1"/>
</dbReference>
<keyword evidence="4 10" id="KW-0698">rRNA processing</keyword>
<comment type="function">
    <text evidence="8 10">Specifically methylates the N3 position of the uracil ring of uridine 1498 (m3U1498) in 16S rRNA. Acts on the fully assembled 30S ribosomal subunit.</text>
</comment>
<reference evidence="13" key="1">
    <citation type="submission" date="2010-05" db="EMBL/GenBank/DDBJ databases">
        <title>The draft genome of Desulfonatronospira thiodismutans ASO3-1.</title>
        <authorList>
            <consortium name="US DOE Joint Genome Institute (JGI-PGF)"/>
            <person name="Lucas S."/>
            <person name="Copeland A."/>
            <person name="Lapidus A."/>
            <person name="Cheng J.-F."/>
            <person name="Bruce D."/>
            <person name="Goodwin L."/>
            <person name="Pitluck S."/>
            <person name="Chertkov O."/>
            <person name="Brettin T."/>
            <person name="Detter J.C."/>
            <person name="Han C."/>
            <person name="Land M.L."/>
            <person name="Hauser L."/>
            <person name="Kyrpides N."/>
            <person name="Mikhailova N."/>
            <person name="Muyzer G."/>
            <person name="Woyke T."/>
        </authorList>
    </citation>
    <scope>NUCLEOTIDE SEQUENCE [LARGE SCALE GENOMIC DNA]</scope>
    <source>
        <strain evidence="13">ASO3-1</strain>
    </source>
</reference>
<organism evidence="13 14">
    <name type="scientific">Desulfonatronospira thiodismutans ASO3-1</name>
    <dbReference type="NCBI Taxonomy" id="555779"/>
    <lineage>
        <taxon>Bacteria</taxon>
        <taxon>Pseudomonadati</taxon>
        <taxon>Thermodesulfobacteriota</taxon>
        <taxon>Desulfovibrionia</taxon>
        <taxon>Desulfovibrionales</taxon>
        <taxon>Desulfonatronovibrionaceae</taxon>
        <taxon>Desulfonatronospira</taxon>
    </lineage>
</organism>
<comment type="caution">
    <text evidence="13">The sequence shown here is derived from an EMBL/GenBank/DDBJ whole genome shotgun (WGS) entry which is preliminary data.</text>
</comment>
<keyword evidence="3 10" id="KW-0963">Cytoplasm</keyword>
<dbReference type="InterPro" id="IPR046886">
    <property type="entry name" value="RsmE_MTase_dom"/>
</dbReference>
<comment type="similarity">
    <text evidence="2 10">Belongs to the RNA methyltransferase RsmE family.</text>
</comment>
<dbReference type="PANTHER" id="PTHR30027:SF3">
    <property type="entry name" value="16S RRNA (URACIL(1498)-N(3))-METHYLTRANSFERASE"/>
    <property type="match status" value="1"/>
</dbReference>
<evidence type="ECO:0000256" key="1">
    <source>
        <dbReference type="ARBA" id="ARBA00004496"/>
    </source>
</evidence>
<evidence type="ECO:0000256" key="4">
    <source>
        <dbReference type="ARBA" id="ARBA00022552"/>
    </source>
</evidence>
<evidence type="ECO:0000256" key="3">
    <source>
        <dbReference type="ARBA" id="ARBA00022490"/>
    </source>
</evidence>
<keyword evidence="14" id="KW-1185">Reference proteome</keyword>
<keyword evidence="7 10" id="KW-0949">S-adenosyl-L-methionine</keyword>
<keyword evidence="5 10" id="KW-0489">Methyltransferase</keyword>
<evidence type="ECO:0000259" key="11">
    <source>
        <dbReference type="Pfam" id="PF04452"/>
    </source>
</evidence>
<sequence>MHTFYLPPEKWQEPYCLESDEAHHLSRVLRISAGEKIRVLDGRGRLGIFEVRTSSRKEAGLFPENIWRVPKPQTRLHLALGWNKSSRRSWLLEKAVELGVWRLVFWTGKNSQGRMDNASYQNWHKKIVTAAKQSRNPWFPEPVFLSGNVQELVQYARNIPVRIALWEQECQDDLVSLYQAGPEPDRVVAIGPEGGLTQEELQVLMQAGFKPASLGPRVLRWETAALSVLCLDMFFRHREEGKH</sequence>
<evidence type="ECO:0000256" key="5">
    <source>
        <dbReference type="ARBA" id="ARBA00022603"/>
    </source>
</evidence>
<dbReference type="eggNOG" id="COG1385">
    <property type="taxonomic scope" value="Bacteria"/>
</dbReference>
<dbReference type="EC" id="2.1.1.193" evidence="10"/>
<name>D6SPK9_9BACT</name>
<accession>D6SPK9</accession>
<dbReference type="SUPFAM" id="SSF88697">
    <property type="entry name" value="PUA domain-like"/>
    <property type="match status" value="1"/>
</dbReference>
<feature type="domain" description="Ribosomal RNA small subunit methyltransferase E PUA-like" evidence="12">
    <location>
        <begin position="18"/>
        <end position="58"/>
    </location>
</feature>
<dbReference type="InterPro" id="IPR046887">
    <property type="entry name" value="RsmE_PUA-like"/>
</dbReference>
<protein>
    <recommendedName>
        <fullName evidence="10">Ribosomal RNA small subunit methyltransferase E</fullName>
        <ecNumber evidence="10">2.1.1.193</ecNumber>
    </recommendedName>
</protein>
<dbReference type="PANTHER" id="PTHR30027">
    <property type="entry name" value="RIBOSOMAL RNA SMALL SUBUNIT METHYLTRANSFERASE E"/>
    <property type="match status" value="1"/>
</dbReference>
<dbReference type="RefSeq" id="WP_008870005.1">
    <property type="nucleotide sequence ID" value="NZ_ACJN02000002.1"/>
</dbReference>
<dbReference type="SUPFAM" id="SSF75217">
    <property type="entry name" value="alpha/beta knot"/>
    <property type="match status" value="1"/>
</dbReference>
<dbReference type="Pfam" id="PF04452">
    <property type="entry name" value="Methyltrans_RNA"/>
    <property type="match status" value="1"/>
</dbReference>
<dbReference type="InterPro" id="IPR015947">
    <property type="entry name" value="PUA-like_sf"/>
</dbReference>
<evidence type="ECO:0000256" key="8">
    <source>
        <dbReference type="ARBA" id="ARBA00025699"/>
    </source>
</evidence>
<evidence type="ECO:0000256" key="7">
    <source>
        <dbReference type="ARBA" id="ARBA00022691"/>
    </source>
</evidence>
<evidence type="ECO:0000256" key="10">
    <source>
        <dbReference type="PIRNR" id="PIRNR015601"/>
    </source>
</evidence>
<proteinExistence type="inferred from homology"/>
<dbReference type="CDD" id="cd18084">
    <property type="entry name" value="RsmE-like"/>
    <property type="match status" value="1"/>
</dbReference>